<comment type="caution">
    <text evidence="1">The sequence shown here is derived from an EMBL/GenBank/DDBJ whole genome shotgun (WGS) entry which is preliminary data.</text>
</comment>
<protein>
    <submittedName>
        <fullName evidence="1">Uncharacterized protein</fullName>
    </submittedName>
</protein>
<gene>
    <name evidence="1" type="ORF">SAMN06297397_2545</name>
</gene>
<name>A0AC61PP47_9FIRM</name>
<accession>A0AC61PP47</accession>
<evidence type="ECO:0000313" key="1">
    <source>
        <dbReference type="EMBL" id="SMC79635.1"/>
    </source>
</evidence>
<reference evidence="1" key="1">
    <citation type="submission" date="2017-04" db="EMBL/GenBank/DDBJ databases">
        <authorList>
            <person name="Varghese N."/>
            <person name="Submissions S."/>
        </authorList>
    </citation>
    <scope>NUCLEOTIDE SEQUENCE</scope>
    <source>
        <strain evidence="1">WTE2008</strain>
    </source>
</reference>
<dbReference type="EMBL" id="FWXZ01000006">
    <property type="protein sequence ID" value="SMC79635.1"/>
    <property type="molecule type" value="Genomic_DNA"/>
</dbReference>
<dbReference type="Proteomes" id="UP000192328">
    <property type="component" value="Unassembled WGS sequence"/>
</dbReference>
<evidence type="ECO:0000313" key="2">
    <source>
        <dbReference type="Proteomes" id="UP000192328"/>
    </source>
</evidence>
<proteinExistence type="predicted"/>
<sequence length="80" mass="9508">MTEEKDLIRIRWHVDRTQDPAMYMLICLHPEYQDLQVSVSSGEVTERVAKAKLMQEMYELGEKRGIEPKRLRFKINGIEE</sequence>
<keyword evidence="2" id="KW-1185">Reference proteome</keyword>
<organism evidence="1 2">
    <name type="scientific">Aristaeella lactis</name>
    <dbReference type="NCBI Taxonomy" id="3046383"/>
    <lineage>
        <taxon>Bacteria</taxon>
        <taxon>Bacillati</taxon>
        <taxon>Bacillota</taxon>
        <taxon>Clostridia</taxon>
        <taxon>Eubacteriales</taxon>
        <taxon>Aristaeellaceae</taxon>
        <taxon>Aristaeella</taxon>
    </lineage>
</organism>